<organism evidence="1 2">
    <name type="scientific">Schizopora paradoxa</name>
    <dbReference type="NCBI Taxonomy" id="27342"/>
    <lineage>
        <taxon>Eukaryota</taxon>
        <taxon>Fungi</taxon>
        <taxon>Dikarya</taxon>
        <taxon>Basidiomycota</taxon>
        <taxon>Agaricomycotina</taxon>
        <taxon>Agaricomycetes</taxon>
        <taxon>Hymenochaetales</taxon>
        <taxon>Schizoporaceae</taxon>
        <taxon>Schizopora</taxon>
    </lineage>
</organism>
<dbReference type="AlphaFoldDB" id="A0A0H2R6T5"/>
<proteinExistence type="predicted"/>
<dbReference type="InParanoid" id="A0A0H2R6T5"/>
<feature type="non-terminal residue" evidence="1">
    <location>
        <position position="1"/>
    </location>
</feature>
<name>A0A0H2R6T5_9AGAM</name>
<evidence type="ECO:0000313" key="2">
    <source>
        <dbReference type="Proteomes" id="UP000053477"/>
    </source>
</evidence>
<gene>
    <name evidence="1" type="ORF">SCHPADRAFT_896452</name>
</gene>
<protein>
    <submittedName>
        <fullName evidence="1">Uncharacterized protein</fullName>
    </submittedName>
</protein>
<accession>A0A0H2R6T5</accession>
<dbReference type="OrthoDB" id="3269456at2759"/>
<evidence type="ECO:0000313" key="1">
    <source>
        <dbReference type="EMBL" id="KLO05203.1"/>
    </source>
</evidence>
<dbReference type="Proteomes" id="UP000053477">
    <property type="component" value="Unassembled WGS sequence"/>
</dbReference>
<reference evidence="1 2" key="1">
    <citation type="submission" date="2015-04" db="EMBL/GenBank/DDBJ databases">
        <title>Complete genome sequence of Schizopora paradoxa KUC8140, a cosmopolitan wood degrader in East Asia.</title>
        <authorList>
            <consortium name="DOE Joint Genome Institute"/>
            <person name="Min B."/>
            <person name="Park H."/>
            <person name="Jang Y."/>
            <person name="Kim J.-J."/>
            <person name="Kim K.H."/>
            <person name="Pangilinan J."/>
            <person name="Lipzen A."/>
            <person name="Riley R."/>
            <person name="Grigoriev I.V."/>
            <person name="Spatafora J.W."/>
            <person name="Choi I.-G."/>
        </authorList>
    </citation>
    <scope>NUCLEOTIDE SEQUENCE [LARGE SCALE GENOMIC DNA]</scope>
    <source>
        <strain evidence="1 2">KUC8140</strain>
    </source>
</reference>
<keyword evidence="2" id="KW-1185">Reference proteome</keyword>
<dbReference type="EMBL" id="KQ086346">
    <property type="protein sequence ID" value="KLO05203.1"/>
    <property type="molecule type" value="Genomic_DNA"/>
</dbReference>
<sequence>AEGLTLPAEFGKHEEKLVEEDNQVDLLEHIQKDNISRYAKIAYTAFRVGDVVEVTFSVIAVPCTAGMRCMKLVLRALCLENTEFTTDMTVKKATRVSDGKKRKREVKEDVNKVNFTRARCYVDVYDVEEEVETTDKQMSEMDLEEKTT</sequence>